<keyword evidence="3" id="KW-1185">Reference proteome</keyword>
<reference evidence="2 3" key="1">
    <citation type="journal article" date="2023" name="Int. J. Syst. Evol. Microbiol.">
        <title>Methylocystis iwaonis sp. nov., a type II methane-oxidizing bacterium from surface soil of a rice paddy field in Japan, and emended description of the genus Methylocystis (ex Whittenbury et al. 1970) Bowman et al. 1993.</title>
        <authorList>
            <person name="Kaise H."/>
            <person name="Sawadogo J.B."/>
            <person name="Alam M.S."/>
            <person name="Ueno C."/>
            <person name="Dianou D."/>
            <person name="Shinjo R."/>
            <person name="Asakawa S."/>
        </authorList>
    </citation>
    <scope>NUCLEOTIDE SEQUENCE [LARGE SCALE GENOMIC DNA]</scope>
    <source>
        <strain evidence="2 3">SS37A-Re</strain>
    </source>
</reference>
<protein>
    <submittedName>
        <fullName evidence="2">Uncharacterized protein</fullName>
    </submittedName>
</protein>
<evidence type="ECO:0000313" key="2">
    <source>
        <dbReference type="EMBL" id="BDV36357.1"/>
    </source>
</evidence>
<evidence type="ECO:0000256" key="1">
    <source>
        <dbReference type="SAM" id="MobiDB-lite"/>
    </source>
</evidence>
<name>A0ABN6VMT9_9HYPH</name>
<geneLocation type="plasmid" evidence="2 3">
    <name>pSS37A-Re-2</name>
</geneLocation>
<accession>A0ABN6VMT9</accession>
<keyword evidence="2" id="KW-0614">Plasmid</keyword>
<proteinExistence type="predicted"/>
<dbReference type="Proteomes" id="UP001317629">
    <property type="component" value="Plasmid pSS37A-Re-2"/>
</dbReference>
<organism evidence="2 3">
    <name type="scientific">Methylocystis iwaonis</name>
    <dbReference type="NCBI Taxonomy" id="2885079"/>
    <lineage>
        <taxon>Bacteria</taxon>
        <taxon>Pseudomonadati</taxon>
        <taxon>Pseudomonadota</taxon>
        <taxon>Alphaproteobacteria</taxon>
        <taxon>Hyphomicrobiales</taxon>
        <taxon>Methylocystaceae</taxon>
        <taxon>Methylocystis</taxon>
    </lineage>
</organism>
<feature type="region of interest" description="Disordered" evidence="1">
    <location>
        <begin position="31"/>
        <end position="53"/>
    </location>
</feature>
<dbReference type="EMBL" id="AP027144">
    <property type="protein sequence ID" value="BDV36357.1"/>
    <property type="molecule type" value="Genomic_DNA"/>
</dbReference>
<gene>
    <name evidence="2" type="ORF">SS37A_38870</name>
</gene>
<evidence type="ECO:0000313" key="3">
    <source>
        <dbReference type="Proteomes" id="UP001317629"/>
    </source>
</evidence>
<sequence length="53" mass="5546">MASFAIDKHYISFYPLANGLARPPGRALLAPSALPEPPAGLRPSGNDPIAQAF</sequence>